<sequence length="111" mass="12279">MNDPWYSNPTQVYFACRALALGKTLNHMDVIMGVRGWRLGAIVHTLRVIYGWPIVTEFCGPERIGHYRLNPTCDPTELDFPPSARRLVEELAALRQDIPGTGNSGAGCAHG</sequence>
<dbReference type="AlphaFoldDB" id="A0A1G8VCU2"/>
<organism evidence="1 2">
    <name type="scientific">Aliiruegeria lutimaris</name>
    <dbReference type="NCBI Taxonomy" id="571298"/>
    <lineage>
        <taxon>Bacteria</taxon>
        <taxon>Pseudomonadati</taxon>
        <taxon>Pseudomonadota</taxon>
        <taxon>Alphaproteobacteria</taxon>
        <taxon>Rhodobacterales</taxon>
        <taxon>Roseobacteraceae</taxon>
        <taxon>Aliiruegeria</taxon>
    </lineage>
</organism>
<dbReference type="RefSeq" id="WP_093155742.1">
    <property type="nucleotide sequence ID" value="NZ_FNEK01000021.1"/>
</dbReference>
<dbReference type="OrthoDB" id="7726947at2"/>
<proteinExistence type="predicted"/>
<dbReference type="EMBL" id="FNEK01000021">
    <property type="protein sequence ID" value="SDJ63833.1"/>
    <property type="molecule type" value="Genomic_DNA"/>
</dbReference>
<protein>
    <submittedName>
        <fullName evidence="1">Uncharacterized protein</fullName>
    </submittedName>
</protein>
<name>A0A1G8VCU2_9RHOB</name>
<evidence type="ECO:0000313" key="1">
    <source>
        <dbReference type="EMBL" id="SDJ63833.1"/>
    </source>
</evidence>
<keyword evidence="2" id="KW-1185">Reference proteome</keyword>
<reference evidence="1 2" key="1">
    <citation type="submission" date="2016-10" db="EMBL/GenBank/DDBJ databases">
        <authorList>
            <person name="de Groot N.N."/>
        </authorList>
    </citation>
    <scope>NUCLEOTIDE SEQUENCE [LARGE SCALE GENOMIC DNA]</scope>
    <source>
        <strain evidence="1 2">DSM 25294</strain>
    </source>
</reference>
<gene>
    <name evidence="1" type="ORF">SAMN04488026_10219</name>
</gene>
<evidence type="ECO:0000313" key="2">
    <source>
        <dbReference type="Proteomes" id="UP000199382"/>
    </source>
</evidence>
<dbReference type="STRING" id="571298.SAMN04488026_10219"/>
<dbReference type="Proteomes" id="UP000199382">
    <property type="component" value="Unassembled WGS sequence"/>
</dbReference>
<accession>A0A1G8VCU2</accession>